<accession>A0A2K8N7W2</accession>
<dbReference type="SMART" id="SM00382">
    <property type="entry name" value="AAA"/>
    <property type="match status" value="1"/>
</dbReference>
<feature type="domain" description="ABC transporter" evidence="4">
    <location>
        <begin position="78"/>
        <end position="314"/>
    </location>
</feature>
<evidence type="ECO:0000256" key="2">
    <source>
        <dbReference type="ARBA" id="ARBA00022741"/>
    </source>
</evidence>
<dbReference type="PROSITE" id="PS50893">
    <property type="entry name" value="ABC_TRANSPORTER_2"/>
    <property type="match status" value="1"/>
</dbReference>
<dbReference type="EMBL" id="CP024955">
    <property type="protein sequence ID" value="ATY84532.1"/>
    <property type="molecule type" value="Genomic_DNA"/>
</dbReference>
<organism evidence="5 6">
    <name type="scientific">Kyrpidia spormannii</name>
    <dbReference type="NCBI Taxonomy" id="2055160"/>
    <lineage>
        <taxon>Bacteria</taxon>
        <taxon>Bacillati</taxon>
        <taxon>Bacillota</taxon>
        <taxon>Bacilli</taxon>
        <taxon>Bacillales</taxon>
        <taxon>Alicyclobacillaceae</taxon>
        <taxon>Kyrpidia</taxon>
    </lineage>
</organism>
<evidence type="ECO:0000256" key="3">
    <source>
        <dbReference type="ARBA" id="ARBA00022840"/>
    </source>
</evidence>
<dbReference type="InterPro" id="IPR051782">
    <property type="entry name" value="ABC_Transporter_VariousFunc"/>
</dbReference>
<dbReference type="Gene3D" id="3.40.50.300">
    <property type="entry name" value="P-loop containing nucleotide triphosphate hydrolases"/>
    <property type="match status" value="1"/>
</dbReference>
<keyword evidence="2" id="KW-0547">Nucleotide-binding</keyword>
<dbReference type="InterPro" id="IPR003593">
    <property type="entry name" value="AAA+_ATPase"/>
</dbReference>
<dbReference type="PANTHER" id="PTHR42939">
    <property type="entry name" value="ABC TRANSPORTER ATP-BINDING PROTEIN ALBC-RELATED"/>
    <property type="match status" value="1"/>
</dbReference>
<evidence type="ECO:0000313" key="6">
    <source>
        <dbReference type="Proteomes" id="UP000231932"/>
    </source>
</evidence>
<keyword evidence="6" id="KW-1185">Reference proteome</keyword>
<dbReference type="GO" id="GO:0016887">
    <property type="term" value="F:ATP hydrolysis activity"/>
    <property type="evidence" value="ECO:0007669"/>
    <property type="project" value="InterPro"/>
</dbReference>
<keyword evidence="3 5" id="KW-0067">ATP-binding</keyword>
<proteinExistence type="predicted"/>
<dbReference type="InterPro" id="IPR027417">
    <property type="entry name" value="P-loop_NTPase"/>
</dbReference>
<keyword evidence="1" id="KW-0813">Transport</keyword>
<dbReference type="Proteomes" id="UP000231932">
    <property type="component" value="Chromosome"/>
</dbReference>
<dbReference type="KEGG" id="kyr:CVV65_05835"/>
<evidence type="ECO:0000259" key="4">
    <source>
        <dbReference type="PROSITE" id="PS50893"/>
    </source>
</evidence>
<gene>
    <name evidence="5" type="ORF">CVV65_05835</name>
</gene>
<evidence type="ECO:0000313" key="5">
    <source>
        <dbReference type="EMBL" id="ATY84532.1"/>
    </source>
</evidence>
<dbReference type="InterPro" id="IPR003439">
    <property type="entry name" value="ABC_transporter-like_ATP-bd"/>
</dbReference>
<protein>
    <submittedName>
        <fullName evidence="5">Multidrug ABC transporter ATP-binding protein</fullName>
    </submittedName>
</protein>
<dbReference type="GO" id="GO:0005524">
    <property type="term" value="F:ATP binding"/>
    <property type="evidence" value="ECO:0007669"/>
    <property type="project" value="UniProtKB-KW"/>
</dbReference>
<dbReference type="PANTHER" id="PTHR42939:SF1">
    <property type="entry name" value="ABC TRANSPORTER ATP-BINDING PROTEIN ALBC-RELATED"/>
    <property type="match status" value="1"/>
</dbReference>
<evidence type="ECO:0000256" key="1">
    <source>
        <dbReference type="ARBA" id="ARBA00022448"/>
    </source>
</evidence>
<dbReference type="SUPFAM" id="SSF52540">
    <property type="entry name" value="P-loop containing nucleoside triphosphate hydrolases"/>
    <property type="match status" value="1"/>
</dbReference>
<reference evidence="6" key="1">
    <citation type="submission" date="2017-11" db="EMBL/GenBank/DDBJ databases">
        <title>Complete Genome Sequence of Kyrpidia sp. Strain EA-1, a thermophilic, hydrogen-oxidizing Bacterium, isolated from the Azores.</title>
        <authorList>
            <person name="Reiner J.E."/>
            <person name="Lapp C.J."/>
            <person name="Bunk B."/>
            <person name="Gescher J."/>
        </authorList>
    </citation>
    <scope>NUCLEOTIDE SEQUENCE [LARGE SCALE GENOMIC DNA]</scope>
    <source>
        <strain evidence="6">EA-1</strain>
    </source>
</reference>
<dbReference type="CDD" id="cd03230">
    <property type="entry name" value="ABC_DR_subfamily_A"/>
    <property type="match status" value="1"/>
</dbReference>
<dbReference type="AlphaFoldDB" id="A0A2K8N7W2"/>
<sequence>MPKRIAEVRRFMAGVNPMFFPFTGGSPWVSARERPPEFTPFAIVCPDLQLFVRKIPGILGGRIEGGNPRRGFTMSAILSVADLSVARGGTTIVRKACFDIRAGEILGLIGPNGAGKSTLIGGLLGYYPISGGTVNFREWTFGAGKDIPFEVKQRWAYIPEQPMYYADLTLAEHLEWKMRLREMSSAQDEAVRDRLATLIQRFQLEPHLVKFPHQCSKGTLQKMMVVSAFMFPFDVLLVDEPFIGLDVIAIRQLRELFESARQGGAAILISTHVLDSAERMCRRFGFMADGEVFAVGSLAELRVVHGDDAATLEDLFIAFLHKRVVAE</sequence>
<name>A0A2K8N7W2_9BACL</name>
<dbReference type="Pfam" id="PF00005">
    <property type="entry name" value="ABC_tran"/>
    <property type="match status" value="1"/>
</dbReference>